<keyword evidence="2" id="KW-1185">Reference proteome</keyword>
<dbReference type="Proteomes" id="UP001597023">
    <property type="component" value="Unassembled WGS sequence"/>
</dbReference>
<sequence>MRIRRTLRQPPPVEPRLPAHVTATVWGPAEFVGLPPWRLAAKGLVTGVLGASAIVGAGLAGAWTGVPLLGSGEAACWPWPYSACVWRCSGPGGR</sequence>
<proteinExistence type="predicted"/>
<comment type="caution">
    <text evidence="1">The sequence shown here is derived from an EMBL/GenBank/DDBJ whole genome shotgun (WGS) entry which is preliminary data.</text>
</comment>
<name>A0ABW2W3J2_9ACTN</name>
<evidence type="ECO:0000313" key="1">
    <source>
        <dbReference type="EMBL" id="MFD0313227.1"/>
    </source>
</evidence>
<gene>
    <name evidence="1" type="ORF">ACFQZ6_03050</name>
</gene>
<reference evidence="2" key="1">
    <citation type="journal article" date="2019" name="Int. J. Syst. Evol. Microbiol.">
        <title>The Global Catalogue of Microorganisms (GCM) 10K type strain sequencing project: providing services to taxonomists for standard genome sequencing and annotation.</title>
        <authorList>
            <consortium name="The Broad Institute Genomics Platform"/>
            <consortium name="The Broad Institute Genome Sequencing Center for Infectious Disease"/>
            <person name="Wu L."/>
            <person name="Ma J."/>
        </authorList>
    </citation>
    <scope>NUCLEOTIDE SEQUENCE [LARGE SCALE GENOMIC DNA]</scope>
    <source>
        <strain evidence="2">CGMCC 4.7400</strain>
    </source>
</reference>
<dbReference type="EMBL" id="JBHTEB010000001">
    <property type="protein sequence ID" value="MFD0313227.1"/>
    <property type="molecule type" value="Genomic_DNA"/>
</dbReference>
<dbReference type="RefSeq" id="WP_381604788.1">
    <property type="nucleotide sequence ID" value="NZ_JBHTEB010000001.1"/>
</dbReference>
<organism evidence="1 2">
    <name type="scientific">Streptomyces flavalbus</name>
    <dbReference type="NCBI Taxonomy" id="2665155"/>
    <lineage>
        <taxon>Bacteria</taxon>
        <taxon>Bacillati</taxon>
        <taxon>Actinomycetota</taxon>
        <taxon>Actinomycetes</taxon>
        <taxon>Kitasatosporales</taxon>
        <taxon>Streptomycetaceae</taxon>
        <taxon>Streptomyces</taxon>
    </lineage>
</organism>
<accession>A0ABW2W3J2</accession>
<protein>
    <submittedName>
        <fullName evidence="1">Uncharacterized protein</fullName>
    </submittedName>
</protein>
<evidence type="ECO:0000313" key="2">
    <source>
        <dbReference type="Proteomes" id="UP001597023"/>
    </source>
</evidence>